<dbReference type="EMBL" id="GBXM01034353">
    <property type="protein sequence ID" value="JAH74224.1"/>
    <property type="molecule type" value="Transcribed_RNA"/>
</dbReference>
<accession>A0A0E9V807</accession>
<proteinExistence type="predicted"/>
<reference evidence="1" key="2">
    <citation type="journal article" date="2015" name="Fish Shellfish Immunol.">
        <title>Early steps in the European eel (Anguilla anguilla)-Vibrio vulnificus interaction in the gills: Role of the RtxA13 toxin.</title>
        <authorList>
            <person name="Callol A."/>
            <person name="Pajuelo D."/>
            <person name="Ebbesson L."/>
            <person name="Teles M."/>
            <person name="MacKenzie S."/>
            <person name="Amaro C."/>
        </authorList>
    </citation>
    <scope>NUCLEOTIDE SEQUENCE</scope>
</reference>
<sequence length="22" mass="2480">MSILFPPFEVVCVIIGAFIKKK</sequence>
<dbReference type="AlphaFoldDB" id="A0A0E9V807"/>
<protein>
    <submittedName>
        <fullName evidence="1">Uncharacterized protein</fullName>
    </submittedName>
</protein>
<reference evidence="1" key="1">
    <citation type="submission" date="2014-11" db="EMBL/GenBank/DDBJ databases">
        <authorList>
            <person name="Amaro Gonzalez C."/>
        </authorList>
    </citation>
    <scope>NUCLEOTIDE SEQUENCE</scope>
</reference>
<name>A0A0E9V807_ANGAN</name>
<evidence type="ECO:0000313" key="1">
    <source>
        <dbReference type="EMBL" id="JAH74224.1"/>
    </source>
</evidence>
<organism evidence="1">
    <name type="scientific">Anguilla anguilla</name>
    <name type="common">European freshwater eel</name>
    <name type="synonym">Muraena anguilla</name>
    <dbReference type="NCBI Taxonomy" id="7936"/>
    <lineage>
        <taxon>Eukaryota</taxon>
        <taxon>Metazoa</taxon>
        <taxon>Chordata</taxon>
        <taxon>Craniata</taxon>
        <taxon>Vertebrata</taxon>
        <taxon>Euteleostomi</taxon>
        <taxon>Actinopterygii</taxon>
        <taxon>Neopterygii</taxon>
        <taxon>Teleostei</taxon>
        <taxon>Anguilliformes</taxon>
        <taxon>Anguillidae</taxon>
        <taxon>Anguilla</taxon>
    </lineage>
</organism>